<dbReference type="InterPro" id="IPR009057">
    <property type="entry name" value="Homeodomain-like_sf"/>
</dbReference>
<dbReference type="PANTHER" id="PTHR46796:SF2">
    <property type="entry name" value="TRANSCRIPTIONAL REGULATORY PROTEIN"/>
    <property type="match status" value="1"/>
</dbReference>
<evidence type="ECO:0000313" key="6">
    <source>
        <dbReference type="Proteomes" id="UP000664795"/>
    </source>
</evidence>
<dbReference type="PANTHER" id="PTHR46796">
    <property type="entry name" value="HTH-TYPE TRANSCRIPTIONAL ACTIVATOR RHAS-RELATED"/>
    <property type="match status" value="1"/>
</dbReference>
<dbReference type="Proteomes" id="UP000664795">
    <property type="component" value="Unassembled WGS sequence"/>
</dbReference>
<dbReference type="InterPro" id="IPR003313">
    <property type="entry name" value="AraC-bd"/>
</dbReference>
<keyword evidence="6" id="KW-1185">Reference proteome</keyword>
<keyword evidence="1" id="KW-0805">Transcription regulation</keyword>
<reference evidence="5 6" key="1">
    <citation type="submission" date="2021-03" db="EMBL/GenBank/DDBJ databases">
        <title>Fibrella sp. HMF5036 genome sequencing and assembly.</title>
        <authorList>
            <person name="Kang H."/>
            <person name="Kim H."/>
            <person name="Bae S."/>
            <person name="Joh K."/>
        </authorList>
    </citation>
    <scope>NUCLEOTIDE SEQUENCE [LARGE SCALE GENOMIC DNA]</scope>
    <source>
        <strain evidence="5 6">HMF5036</strain>
    </source>
</reference>
<dbReference type="InterPro" id="IPR018060">
    <property type="entry name" value="HTH_AraC"/>
</dbReference>
<dbReference type="SUPFAM" id="SSF46689">
    <property type="entry name" value="Homeodomain-like"/>
    <property type="match status" value="2"/>
</dbReference>
<gene>
    <name evidence="5" type="ORF">J2I48_13265</name>
</gene>
<dbReference type="Gene3D" id="1.10.10.60">
    <property type="entry name" value="Homeodomain-like"/>
    <property type="match status" value="2"/>
</dbReference>
<dbReference type="RefSeq" id="WP_207335941.1">
    <property type="nucleotide sequence ID" value="NZ_JAFMYU010000009.1"/>
</dbReference>
<dbReference type="InterPro" id="IPR037923">
    <property type="entry name" value="HTH-like"/>
</dbReference>
<dbReference type="Pfam" id="PF12833">
    <property type="entry name" value="HTH_18"/>
    <property type="match status" value="1"/>
</dbReference>
<feature type="domain" description="HTH araC/xylS-type" evidence="4">
    <location>
        <begin position="172"/>
        <end position="268"/>
    </location>
</feature>
<dbReference type="PROSITE" id="PS01124">
    <property type="entry name" value="HTH_ARAC_FAMILY_2"/>
    <property type="match status" value="1"/>
</dbReference>
<sequence length="268" mass="30510">MIEAWSVGPLVLERYEFEPGQIVPLPPHAHEAIQVCLNSGSGGQYRYRGGTHSFAPESLTIINSGEAHAPGYKGEFAQPTSFRMLYLPPTQLQTLAHDLMPQPVQEPFFVELIQGLSPAARLLRLAHDSLQFAPSNLSTETYLLLFQAALLYYHVGDRVRPRRWTDDHPALRQVRDFIHDQYHVPITLAELADVACLSPYHFVRLFTRRYGVAPHQYLNQVRIDRAKPLLLAGHRVGDVAKQVGYFDNSHFTRHFHRIVGLSPGQYRR</sequence>
<dbReference type="Pfam" id="PF02311">
    <property type="entry name" value="AraC_binding"/>
    <property type="match status" value="1"/>
</dbReference>
<dbReference type="InterPro" id="IPR020449">
    <property type="entry name" value="Tscrpt_reg_AraC-type_HTH"/>
</dbReference>
<evidence type="ECO:0000256" key="2">
    <source>
        <dbReference type="ARBA" id="ARBA00023125"/>
    </source>
</evidence>
<evidence type="ECO:0000259" key="4">
    <source>
        <dbReference type="PROSITE" id="PS01124"/>
    </source>
</evidence>
<dbReference type="InterPro" id="IPR050204">
    <property type="entry name" value="AraC_XylS_family_regulators"/>
</dbReference>
<dbReference type="SUPFAM" id="SSF51215">
    <property type="entry name" value="Regulatory protein AraC"/>
    <property type="match status" value="1"/>
</dbReference>
<keyword evidence="2" id="KW-0238">DNA-binding</keyword>
<name>A0A939K006_9BACT</name>
<evidence type="ECO:0000256" key="1">
    <source>
        <dbReference type="ARBA" id="ARBA00023015"/>
    </source>
</evidence>
<protein>
    <submittedName>
        <fullName evidence="5">Helix-turn-helix transcriptional regulator</fullName>
    </submittedName>
</protein>
<evidence type="ECO:0000256" key="3">
    <source>
        <dbReference type="ARBA" id="ARBA00023163"/>
    </source>
</evidence>
<evidence type="ECO:0000313" key="5">
    <source>
        <dbReference type="EMBL" id="MBO0931973.1"/>
    </source>
</evidence>
<dbReference type="PRINTS" id="PR00032">
    <property type="entry name" value="HTHARAC"/>
</dbReference>
<dbReference type="EMBL" id="JAFMYU010000009">
    <property type="protein sequence ID" value="MBO0931973.1"/>
    <property type="molecule type" value="Genomic_DNA"/>
</dbReference>
<accession>A0A939K006</accession>
<organism evidence="5 6">
    <name type="scientific">Fibrella aquatilis</name>
    <dbReference type="NCBI Taxonomy" id="2817059"/>
    <lineage>
        <taxon>Bacteria</taxon>
        <taxon>Pseudomonadati</taxon>
        <taxon>Bacteroidota</taxon>
        <taxon>Cytophagia</taxon>
        <taxon>Cytophagales</taxon>
        <taxon>Spirosomataceae</taxon>
        <taxon>Fibrella</taxon>
    </lineage>
</organism>
<dbReference type="GO" id="GO:0003700">
    <property type="term" value="F:DNA-binding transcription factor activity"/>
    <property type="evidence" value="ECO:0007669"/>
    <property type="project" value="InterPro"/>
</dbReference>
<dbReference type="SMART" id="SM00342">
    <property type="entry name" value="HTH_ARAC"/>
    <property type="match status" value="1"/>
</dbReference>
<comment type="caution">
    <text evidence="5">The sequence shown here is derived from an EMBL/GenBank/DDBJ whole genome shotgun (WGS) entry which is preliminary data.</text>
</comment>
<keyword evidence="3" id="KW-0804">Transcription</keyword>
<dbReference type="AlphaFoldDB" id="A0A939K006"/>
<dbReference type="GO" id="GO:0043565">
    <property type="term" value="F:sequence-specific DNA binding"/>
    <property type="evidence" value="ECO:0007669"/>
    <property type="project" value="InterPro"/>
</dbReference>
<proteinExistence type="predicted"/>